<organism evidence="3 4">
    <name type="scientific">Arsenicibacter rosenii</name>
    <dbReference type="NCBI Taxonomy" id="1750698"/>
    <lineage>
        <taxon>Bacteria</taxon>
        <taxon>Pseudomonadati</taxon>
        <taxon>Bacteroidota</taxon>
        <taxon>Cytophagia</taxon>
        <taxon>Cytophagales</taxon>
        <taxon>Spirosomataceae</taxon>
        <taxon>Arsenicibacter</taxon>
    </lineage>
</organism>
<dbReference type="AlphaFoldDB" id="A0A1S2VRA5"/>
<dbReference type="SUPFAM" id="SSF56954">
    <property type="entry name" value="Outer membrane efflux proteins (OEP)"/>
    <property type="match status" value="1"/>
</dbReference>
<comment type="similarity">
    <text evidence="1">Belongs to the outer membrane factor (OMF) (TC 1.B.17) family.</text>
</comment>
<evidence type="ECO:0000256" key="1">
    <source>
        <dbReference type="ARBA" id="ARBA00007613"/>
    </source>
</evidence>
<gene>
    <name evidence="3" type="ORF">BLX24_02980</name>
</gene>
<dbReference type="InterPro" id="IPR010131">
    <property type="entry name" value="MdtP/NodT-like"/>
</dbReference>
<keyword evidence="4" id="KW-1185">Reference proteome</keyword>
<dbReference type="Pfam" id="PF02321">
    <property type="entry name" value="OEP"/>
    <property type="match status" value="2"/>
</dbReference>
<keyword evidence="2" id="KW-0732">Signal</keyword>
<proteinExistence type="inferred from homology"/>
<dbReference type="EMBL" id="MORL01000001">
    <property type="protein sequence ID" value="OIN61302.1"/>
    <property type="molecule type" value="Genomic_DNA"/>
</dbReference>
<feature type="chain" id="PRO_5010306214" description="Transporter" evidence="2">
    <location>
        <begin position="27"/>
        <end position="424"/>
    </location>
</feature>
<evidence type="ECO:0000256" key="2">
    <source>
        <dbReference type="SAM" id="SignalP"/>
    </source>
</evidence>
<protein>
    <recommendedName>
        <fullName evidence="5">Transporter</fullName>
    </recommendedName>
</protein>
<dbReference type="Proteomes" id="UP000181790">
    <property type="component" value="Unassembled WGS sequence"/>
</dbReference>
<accession>A0A1S2VRA5</accession>
<reference evidence="3 4" key="1">
    <citation type="submission" date="2016-10" db="EMBL/GenBank/DDBJ databases">
        <title>Arsenicibacter rosenii gen. nov., sp. nov., an efficient arsenic-methylating bacterium isolated from an arsenic-contaminated paddy soil.</title>
        <authorList>
            <person name="Huang K."/>
        </authorList>
    </citation>
    <scope>NUCLEOTIDE SEQUENCE [LARGE SCALE GENOMIC DNA]</scope>
    <source>
        <strain evidence="3 4">SM-1</strain>
    </source>
</reference>
<dbReference type="InterPro" id="IPR003423">
    <property type="entry name" value="OMP_efflux"/>
</dbReference>
<dbReference type="PANTHER" id="PTHR30203">
    <property type="entry name" value="OUTER MEMBRANE CATION EFFLUX PROTEIN"/>
    <property type="match status" value="1"/>
</dbReference>
<feature type="signal peptide" evidence="2">
    <location>
        <begin position="1"/>
        <end position="26"/>
    </location>
</feature>
<dbReference type="GO" id="GO:0015562">
    <property type="term" value="F:efflux transmembrane transporter activity"/>
    <property type="evidence" value="ECO:0007669"/>
    <property type="project" value="InterPro"/>
</dbReference>
<comment type="caution">
    <text evidence="3">The sequence shown here is derived from an EMBL/GenBank/DDBJ whole genome shotgun (WGS) entry which is preliminary data.</text>
</comment>
<evidence type="ECO:0000313" key="3">
    <source>
        <dbReference type="EMBL" id="OIN61302.1"/>
    </source>
</evidence>
<dbReference type="PANTHER" id="PTHR30203:SF24">
    <property type="entry name" value="BLR4935 PROTEIN"/>
    <property type="match status" value="1"/>
</dbReference>
<dbReference type="Gene3D" id="1.20.1600.10">
    <property type="entry name" value="Outer membrane efflux proteins (OEP)"/>
    <property type="match status" value="1"/>
</dbReference>
<evidence type="ECO:0000313" key="4">
    <source>
        <dbReference type="Proteomes" id="UP000181790"/>
    </source>
</evidence>
<evidence type="ECO:0008006" key="5">
    <source>
        <dbReference type="Google" id="ProtNLM"/>
    </source>
</evidence>
<sequence>MYRTGIRLWVGVAAVLCSAQTLSAQAVRQLTLREVIRQVQEKSPELRAERLNQDLAKADVLTAGLRPNPSLNNQSLQLMQPSHFPEGTNAINRKNRQIWWQLTTPVNVAGQRQKSVALAEETVELNRLNYAETERNLLRSAAQTWLDAWSAYQTVVYTERLQHNLDTLVQISDVRLRNQVITQTDRSRTQLLADQYRLRGRTARQAYQNQLTRLRYLLQTTDSLEVDRMDSLFFRPADWLTDKDVSGLAQDRADVRAAGQAITVAQRNADLQQALRIPRPELGAIYNPQNGVPYLGFYGTMALPFFNKNQGEIRKARIAEDQSRQVAGYTRRQALTEGQVALRNYTTQRDNLTRYAAIRQQGAAVLASVRYAYFRGGTAIVDFLEAQRAMLSIEEEYLATEVAYRQAFIDLLFVTGQIQRIANP</sequence>
<name>A0A1S2VRA5_9BACT</name>